<dbReference type="EMBL" id="CP036265">
    <property type="protein sequence ID" value="QDT15569.1"/>
    <property type="molecule type" value="Genomic_DNA"/>
</dbReference>
<evidence type="ECO:0000313" key="1">
    <source>
        <dbReference type="EMBL" id="QDT15569.1"/>
    </source>
</evidence>
<gene>
    <name evidence="1" type="ORF">CA12_16540</name>
</gene>
<organism evidence="1 2">
    <name type="scientific">Alienimonas californiensis</name>
    <dbReference type="NCBI Taxonomy" id="2527989"/>
    <lineage>
        <taxon>Bacteria</taxon>
        <taxon>Pseudomonadati</taxon>
        <taxon>Planctomycetota</taxon>
        <taxon>Planctomycetia</taxon>
        <taxon>Planctomycetales</taxon>
        <taxon>Planctomycetaceae</taxon>
        <taxon>Alienimonas</taxon>
    </lineage>
</organism>
<dbReference type="AlphaFoldDB" id="A0A517P862"/>
<name>A0A517P862_9PLAN</name>
<sequence>MSAPATPPSATDEERFVLDMAARLEAVGVPYMLTGSVASSSYGQRRQTADADILIDPDTPGRVVRFVRALGEAFYADANTARAAVHDRRMFNVIDYASAFKADLIVCKAEAYDRQAFARRVRRPLNAALPEVWMVSAEDSILSKLRWAKETGSTRQHDDVVGVLAVQGAALDDAYLDRWAEELGLRADLDRVRAVAAPLMPDDGPGEC</sequence>
<dbReference type="SUPFAM" id="SSF81301">
    <property type="entry name" value="Nucleotidyltransferase"/>
    <property type="match status" value="1"/>
</dbReference>
<reference evidence="1 2" key="1">
    <citation type="submission" date="2019-02" db="EMBL/GenBank/DDBJ databases">
        <title>Deep-cultivation of Planctomycetes and their phenomic and genomic characterization uncovers novel biology.</title>
        <authorList>
            <person name="Wiegand S."/>
            <person name="Jogler M."/>
            <person name="Boedeker C."/>
            <person name="Pinto D."/>
            <person name="Vollmers J."/>
            <person name="Rivas-Marin E."/>
            <person name="Kohn T."/>
            <person name="Peeters S.H."/>
            <person name="Heuer A."/>
            <person name="Rast P."/>
            <person name="Oberbeckmann S."/>
            <person name="Bunk B."/>
            <person name="Jeske O."/>
            <person name="Meyerdierks A."/>
            <person name="Storesund J.E."/>
            <person name="Kallscheuer N."/>
            <person name="Luecker S."/>
            <person name="Lage O.M."/>
            <person name="Pohl T."/>
            <person name="Merkel B.J."/>
            <person name="Hornburger P."/>
            <person name="Mueller R.-W."/>
            <person name="Bruemmer F."/>
            <person name="Labrenz M."/>
            <person name="Spormann A.M."/>
            <person name="Op den Camp H."/>
            <person name="Overmann J."/>
            <person name="Amann R."/>
            <person name="Jetten M.S.M."/>
            <person name="Mascher T."/>
            <person name="Medema M.H."/>
            <person name="Devos D.P."/>
            <person name="Kaster A.-K."/>
            <person name="Ovreas L."/>
            <person name="Rohde M."/>
            <person name="Galperin M.Y."/>
            <person name="Jogler C."/>
        </authorList>
    </citation>
    <scope>NUCLEOTIDE SEQUENCE [LARGE SCALE GENOMIC DNA]</scope>
    <source>
        <strain evidence="1 2">CA12</strain>
    </source>
</reference>
<dbReference type="Gene3D" id="3.30.460.40">
    <property type="match status" value="1"/>
</dbReference>
<dbReference type="KEGG" id="acaf:CA12_16540"/>
<protein>
    <submittedName>
        <fullName evidence="1">Uncharacterized protein</fullName>
    </submittedName>
</protein>
<dbReference type="RefSeq" id="WP_145358482.1">
    <property type="nucleotide sequence ID" value="NZ_CP036265.1"/>
</dbReference>
<accession>A0A517P862</accession>
<dbReference type="Proteomes" id="UP000318741">
    <property type="component" value="Chromosome"/>
</dbReference>
<evidence type="ECO:0000313" key="2">
    <source>
        <dbReference type="Proteomes" id="UP000318741"/>
    </source>
</evidence>
<dbReference type="OrthoDB" id="1551055at2"/>
<proteinExistence type="predicted"/>
<dbReference type="InterPro" id="IPR043519">
    <property type="entry name" value="NT_sf"/>
</dbReference>
<keyword evidence="2" id="KW-1185">Reference proteome</keyword>